<keyword evidence="2" id="KW-1185">Reference proteome</keyword>
<dbReference type="EMBL" id="NNRK01000025">
    <property type="protein sequence ID" value="OYR15512.1"/>
    <property type="molecule type" value="Genomic_DNA"/>
</dbReference>
<protein>
    <submittedName>
        <fullName evidence="1">Uncharacterized protein</fullName>
    </submittedName>
</protein>
<name>A0A256FKY9_9HYPH</name>
<sequence length="62" mass="7118">MAETRYDMKQMPDGTWSVIDIFTGLVAMVNDTYVTDLDIQEADDMIDLLNRLYAQRRSGSVQ</sequence>
<organism evidence="1 2">
    <name type="scientific">Brucella rhizosphaerae</name>
    <dbReference type="NCBI Taxonomy" id="571254"/>
    <lineage>
        <taxon>Bacteria</taxon>
        <taxon>Pseudomonadati</taxon>
        <taxon>Pseudomonadota</taxon>
        <taxon>Alphaproteobacteria</taxon>
        <taxon>Hyphomicrobiales</taxon>
        <taxon>Brucellaceae</taxon>
        <taxon>Brucella/Ochrobactrum group</taxon>
        <taxon>Brucella</taxon>
    </lineage>
</organism>
<accession>A0A256FKY9</accession>
<evidence type="ECO:0000313" key="2">
    <source>
        <dbReference type="Proteomes" id="UP000216345"/>
    </source>
</evidence>
<evidence type="ECO:0000313" key="1">
    <source>
        <dbReference type="EMBL" id="OYR15512.1"/>
    </source>
</evidence>
<dbReference type="RefSeq" id="WP_094576262.1">
    <property type="nucleotide sequence ID" value="NZ_JBHEEL010000008.1"/>
</dbReference>
<gene>
    <name evidence="1" type="ORF">CEV32_4787</name>
</gene>
<dbReference type="Proteomes" id="UP000216345">
    <property type="component" value="Unassembled WGS sequence"/>
</dbReference>
<proteinExistence type="predicted"/>
<reference evidence="1 2" key="1">
    <citation type="submission" date="2017-07" db="EMBL/GenBank/DDBJ databases">
        <title>Phylogenetic study on the rhizospheric bacterium Ochrobactrum sp. A44.</title>
        <authorList>
            <person name="Krzyzanowska D.M."/>
            <person name="Ossowicki A."/>
            <person name="Rajewska M."/>
            <person name="Maciag T."/>
            <person name="Kaczynski Z."/>
            <person name="Czerwicka M."/>
            <person name="Jafra S."/>
        </authorList>
    </citation>
    <scope>NUCLEOTIDE SEQUENCE [LARGE SCALE GENOMIC DNA]</scope>
    <source>
        <strain evidence="1 2">PR17</strain>
    </source>
</reference>
<dbReference type="AlphaFoldDB" id="A0A256FKY9"/>
<dbReference type="OrthoDB" id="8450379at2"/>
<comment type="caution">
    <text evidence="1">The sequence shown here is derived from an EMBL/GenBank/DDBJ whole genome shotgun (WGS) entry which is preliminary data.</text>
</comment>